<dbReference type="EMBL" id="OP765507">
    <property type="protein sequence ID" value="UZT29048.1"/>
    <property type="molecule type" value="Genomic_DNA"/>
</dbReference>
<sequence>MKIGTLIKDVYKTVEGRGGWDDLHGSNLGDAIATVSNQRFSKPQEPRGYLSLSSVGTPCKRKLWYKINKPGEGEKLQSNTLLKFFYGDMIEELLLALVEASGHEVTGQQDKLNVHGIKGHRDAVIDGMTVDVKSCSTYAFKKFKEGKLRDDDTFGYISQLSSYVYAGKDDPLVTNKTHGAFLALDKQNGHICLDVYDFTKDLKTKEKEMLSTKKMVEGKLPEERIDPVPQSKTSPNTKLSMQCSYCDYKKLCWPKMRTFLYSYGPEFLVHVETLPKVPEVKE</sequence>
<protein>
    <recommendedName>
        <fullName evidence="2">PD-(D/E)XK endonuclease-like domain-containing protein</fullName>
    </recommendedName>
</protein>
<evidence type="ECO:0008006" key="2">
    <source>
        <dbReference type="Google" id="ProtNLM"/>
    </source>
</evidence>
<organism evidence="1">
    <name type="scientific">Nucleocytoviricota sp</name>
    <dbReference type="NCBI Taxonomy" id="2809609"/>
    <lineage>
        <taxon>Viruses</taxon>
        <taxon>Varidnaviria</taxon>
        <taxon>Bamfordvirae</taxon>
        <taxon>Nucleocytoviricota</taxon>
    </lineage>
</organism>
<evidence type="ECO:0000313" key="1">
    <source>
        <dbReference type="EMBL" id="UZT29048.1"/>
    </source>
</evidence>
<accession>A0A9E8GAR0</accession>
<dbReference type="InterPro" id="IPR011604">
    <property type="entry name" value="PDDEXK-like_dom_sf"/>
</dbReference>
<proteinExistence type="predicted"/>
<name>A0A9E8GAR0_9VIRU</name>
<dbReference type="Gene3D" id="3.90.320.10">
    <property type="match status" value="1"/>
</dbReference>
<reference evidence="1" key="1">
    <citation type="submission" date="2022-10" db="EMBL/GenBank/DDBJ databases">
        <title>Genomics discovery of giant fungal viruses from subsurface oceanic crustal fluids.</title>
        <authorList>
            <person name="Bhattacharjee A.S."/>
            <person name="Schulz F."/>
            <person name="Woyke T."/>
            <person name="Orcutt B.N."/>
            <person name="Matinez Martinez J."/>
        </authorList>
    </citation>
    <scope>NUCLEOTIDE SEQUENCE</scope>
    <source>
        <strain evidence="1">VSAG1.JdFR</strain>
    </source>
</reference>